<feature type="binding site" evidence="10">
    <location>
        <position position="224"/>
    </location>
    <ligand>
        <name>Mn(2+)</name>
        <dbReference type="ChEBI" id="CHEBI:29035"/>
        <label>1</label>
    </ligand>
</feature>
<sequence>MKEIAIIGVEMDLGQSRRGVDMGPNALRYAGLDDRLRQLGYTVKDYGNITTPLRDTLQTERKLAFLPSVTSVCEEIYQLGCKVIATGQLPVFLGGDHSIAIGSIGGVTPTEPSGVLWIDAHGDFNTPATSPSGNLHGMSLAALLGHGASELVNLGRPGPKLTADQVVLIGARDLNEQERQLLIENKITIYTMREIDARGIATVTSEALDRLNHLPRLHISLDMDALDPMEASGVGIPVPGGLTYREAHLLMEIIADCAYVGSVDIVEINPILDQRNHTSELAVELITSLLRKKRLPKACVAGAPQSEPPGALVQDFPGNRLNSRVFPAKD</sequence>
<comment type="similarity">
    <text evidence="11 12">Belongs to the arginase family.</text>
</comment>
<organism evidence="14">
    <name type="scientific">Candidatus Kentrum sp. UNK</name>
    <dbReference type="NCBI Taxonomy" id="2126344"/>
    <lineage>
        <taxon>Bacteria</taxon>
        <taxon>Pseudomonadati</taxon>
        <taxon>Pseudomonadota</taxon>
        <taxon>Gammaproteobacteria</taxon>
        <taxon>Candidatus Kentrum</taxon>
    </lineage>
</organism>
<protein>
    <recommendedName>
        <fullName evidence="3 9">Arginase</fullName>
        <ecNumber evidence="2 9">3.5.3.1</ecNumber>
    </recommendedName>
</protein>
<comment type="catalytic activity">
    <reaction evidence="8 12">
        <text>L-arginine + H2O = urea + L-ornithine</text>
        <dbReference type="Rhea" id="RHEA:20569"/>
        <dbReference type="ChEBI" id="CHEBI:15377"/>
        <dbReference type="ChEBI" id="CHEBI:16199"/>
        <dbReference type="ChEBI" id="CHEBI:32682"/>
        <dbReference type="ChEBI" id="CHEBI:46911"/>
        <dbReference type="EC" id="3.5.3.1"/>
    </reaction>
</comment>
<dbReference type="EMBL" id="CAADGD010000108">
    <property type="protein sequence ID" value="VFK72329.1"/>
    <property type="molecule type" value="Genomic_DNA"/>
</dbReference>
<dbReference type="EC" id="3.5.3.1" evidence="2 9"/>
<evidence type="ECO:0000256" key="5">
    <source>
        <dbReference type="ARBA" id="ARBA00022723"/>
    </source>
</evidence>
<evidence type="ECO:0000256" key="12">
    <source>
        <dbReference type="RuleBase" id="RU361159"/>
    </source>
</evidence>
<dbReference type="GO" id="GO:0005737">
    <property type="term" value="C:cytoplasm"/>
    <property type="evidence" value="ECO:0007669"/>
    <property type="project" value="TreeGrafter"/>
</dbReference>
<dbReference type="PROSITE" id="PS51409">
    <property type="entry name" value="ARGINASE_2"/>
    <property type="match status" value="1"/>
</dbReference>
<dbReference type="PRINTS" id="PR00116">
    <property type="entry name" value="ARGINASE"/>
</dbReference>
<accession>A0A451B229</accession>
<comment type="pathway">
    <text evidence="1">Nitrogen metabolism; urea cycle; L-ornithine and urea from L-arginine: step 1/1.</text>
</comment>
<evidence type="ECO:0000313" key="13">
    <source>
        <dbReference type="EMBL" id="VFK59993.1"/>
    </source>
</evidence>
<feature type="binding site" evidence="10">
    <location>
        <position position="121"/>
    </location>
    <ligand>
        <name>Mn(2+)</name>
        <dbReference type="ChEBI" id="CHEBI:29035"/>
        <label>1</label>
    </ligand>
</feature>
<feature type="binding site" evidence="10">
    <location>
        <position position="97"/>
    </location>
    <ligand>
        <name>Mn(2+)</name>
        <dbReference type="ChEBI" id="CHEBI:29035"/>
        <label>1</label>
    </ligand>
</feature>
<evidence type="ECO:0000256" key="7">
    <source>
        <dbReference type="ARBA" id="ARBA00023211"/>
    </source>
</evidence>
<evidence type="ECO:0000256" key="11">
    <source>
        <dbReference type="PROSITE-ProRule" id="PRU00742"/>
    </source>
</evidence>
<dbReference type="GO" id="GO:0006525">
    <property type="term" value="P:arginine metabolic process"/>
    <property type="evidence" value="ECO:0007669"/>
    <property type="project" value="UniProtKB-KW"/>
</dbReference>
<evidence type="ECO:0000256" key="2">
    <source>
        <dbReference type="ARBA" id="ARBA00012168"/>
    </source>
</evidence>
<evidence type="ECO:0000313" key="14">
    <source>
        <dbReference type="EMBL" id="VFK72329.1"/>
    </source>
</evidence>
<dbReference type="SUPFAM" id="SSF52768">
    <property type="entry name" value="Arginase/deacetylase"/>
    <property type="match status" value="1"/>
</dbReference>
<dbReference type="PANTHER" id="PTHR43782">
    <property type="entry name" value="ARGINASE"/>
    <property type="match status" value="1"/>
</dbReference>
<dbReference type="InterPro" id="IPR023696">
    <property type="entry name" value="Ureohydrolase_dom_sf"/>
</dbReference>
<dbReference type="FunFam" id="3.40.800.10:FF:000012">
    <property type="entry name" value="Arginase"/>
    <property type="match status" value="1"/>
</dbReference>
<evidence type="ECO:0000256" key="4">
    <source>
        <dbReference type="ARBA" id="ARBA00022503"/>
    </source>
</evidence>
<evidence type="ECO:0000256" key="6">
    <source>
        <dbReference type="ARBA" id="ARBA00022801"/>
    </source>
</evidence>
<feature type="binding site" evidence="10">
    <location>
        <position position="222"/>
    </location>
    <ligand>
        <name>Mn(2+)</name>
        <dbReference type="ChEBI" id="CHEBI:29035"/>
        <label>1</label>
    </ligand>
</feature>
<dbReference type="PIRSF" id="PIRSF036979">
    <property type="entry name" value="Arginase"/>
    <property type="match status" value="1"/>
</dbReference>
<dbReference type="NCBIfam" id="TIGR01229">
    <property type="entry name" value="rocF_arginase"/>
    <property type="match status" value="1"/>
</dbReference>
<keyword evidence="7 10" id="KW-0464">Manganese</keyword>
<dbReference type="GO" id="GO:0030145">
    <property type="term" value="F:manganese ion binding"/>
    <property type="evidence" value="ECO:0007669"/>
    <property type="project" value="TreeGrafter"/>
</dbReference>
<evidence type="ECO:0000256" key="9">
    <source>
        <dbReference type="NCBIfam" id="TIGR01229"/>
    </source>
</evidence>
<dbReference type="Gene3D" id="3.40.800.10">
    <property type="entry name" value="Ureohydrolase domain"/>
    <property type="match status" value="1"/>
</dbReference>
<keyword evidence="6 12" id="KW-0378">Hydrolase</keyword>
<feature type="binding site" evidence="10">
    <location>
        <position position="123"/>
    </location>
    <ligand>
        <name>Mn(2+)</name>
        <dbReference type="ChEBI" id="CHEBI:29035"/>
        <label>1</label>
    </ligand>
</feature>
<reference evidence="14" key="1">
    <citation type="submission" date="2019-02" db="EMBL/GenBank/DDBJ databases">
        <authorList>
            <person name="Gruber-Vodicka R. H."/>
            <person name="Seah K. B. B."/>
        </authorList>
    </citation>
    <scope>NUCLEOTIDE SEQUENCE</scope>
    <source>
        <strain evidence="14">BECK_BY19</strain>
        <strain evidence="13">BECK_BY8</strain>
    </source>
</reference>
<feature type="binding site" evidence="10">
    <location>
        <position position="119"/>
    </location>
    <ligand>
        <name>Mn(2+)</name>
        <dbReference type="ChEBI" id="CHEBI:29035"/>
        <label>1</label>
    </ligand>
</feature>
<dbReference type="CDD" id="cd09989">
    <property type="entry name" value="Arginase"/>
    <property type="match status" value="1"/>
</dbReference>
<evidence type="ECO:0000256" key="3">
    <source>
        <dbReference type="ARBA" id="ARBA00018123"/>
    </source>
</evidence>
<proteinExistence type="inferred from homology"/>
<evidence type="ECO:0000256" key="8">
    <source>
        <dbReference type="ARBA" id="ARBA00047391"/>
    </source>
</evidence>
<name>A0A451B229_9GAMM</name>
<dbReference type="InterPro" id="IPR006035">
    <property type="entry name" value="Ureohydrolase"/>
</dbReference>
<dbReference type="AlphaFoldDB" id="A0A451B229"/>
<dbReference type="InterPro" id="IPR014033">
    <property type="entry name" value="Arginase"/>
</dbReference>
<gene>
    <name evidence="13" type="ORF">BECKUNK1418G_GA0071005_100971</name>
    <name evidence="14" type="ORF">BECKUNK1418H_GA0071006_11087</name>
</gene>
<dbReference type="EMBL" id="CAADFZ010000009">
    <property type="protein sequence ID" value="VFK59993.1"/>
    <property type="molecule type" value="Genomic_DNA"/>
</dbReference>
<dbReference type="PANTHER" id="PTHR43782:SF3">
    <property type="entry name" value="ARGINASE"/>
    <property type="match status" value="1"/>
</dbReference>
<evidence type="ECO:0000256" key="1">
    <source>
        <dbReference type="ARBA" id="ARBA00005098"/>
    </source>
</evidence>
<comment type="cofactor">
    <cofactor evidence="10 12">
        <name>Mn(2+)</name>
        <dbReference type="ChEBI" id="CHEBI:29035"/>
    </cofactor>
    <text evidence="10 12">Binds 2 manganese ions per subunit.</text>
</comment>
<evidence type="ECO:0000256" key="10">
    <source>
        <dbReference type="PIRSR" id="PIRSR036979-1"/>
    </source>
</evidence>
<keyword evidence="5 10" id="KW-0479">Metal-binding</keyword>
<dbReference type="GO" id="GO:0004053">
    <property type="term" value="F:arginase activity"/>
    <property type="evidence" value="ECO:0007669"/>
    <property type="project" value="UniProtKB-UniRule"/>
</dbReference>
<keyword evidence="4 12" id="KW-0056">Arginine metabolism</keyword>
<dbReference type="Pfam" id="PF00491">
    <property type="entry name" value="Arginase"/>
    <property type="match status" value="1"/>
</dbReference>